<keyword evidence="5" id="KW-0449">Lipoprotein</keyword>
<dbReference type="InterPro" id="IPR001623">
    <property type="entry name" value="DnaJ_domain"/>
</dbReference>
<keyword evidence="6" id="KW-0175">Coiled coil</keyword>
<evidence type="ECO:0000256" key="2">
    <source>
        <dbReference type="ARBA" id="ARBA00023136"/>
    </source>
</evidence>
<proteinExistence type="predicted"/>
<dbReference type="GO" id="GO:0005737">
    <property type="term" value="C:cytoplasm"/>
    <property type="evidence" value="ECO:0007669"/>
    <property type="project" value="UniProtKB-ARBA"/>
</dbReference>
<keyword evidence="4" id="KW-0143">Chaperone</keyword>
<evidence type="ECO:0000259" key="8">
    <source>
        <dbReference type="PROSITE" id="PS50076"/>
    </source>
</evidence>
<dbReference type="SUPFAM" id="SSF48340">
    <property type="entry name" value="Interferon-induced guanylate-binding protein 1 (GBP1), C-terminal domain"/>
    <property type="match status" value="2"/>
</dbReference>
<name>A0A7R8XCN8_9CRUS</name>
<accession>A0A7R8XCN8</accession>
<feature type="region of interest" description="Disordered" evidence="7">
    <location>
        <begin position="986"/>
        <end position="1005"/>
    </location>
</feature>
<dbReference type="GO" id="GO:0016020">
    <property type="term" value="C:membrane"/>
    <property type="evidence" value="ECO:0007669"/>
    <property type="project" value="UniProtKB-SubCell"/>
</dbReference>
<dbReference type="SMART" id="SM00271">
    <property type="entry name" value="DnaJ"/>
    <property type="match status" value="1"/>
</dbReference>
<comment type="subcellular location">
    <subcellularLocation>
        <location evidence="1">Membrane</location>
        <topology evidence="1">Lipid-anchor</topology>
    </subcellularLocation>
</comment>
<dbReference type="PROSITE" id="PS50076">
    <property type="entry name" value="DNAJ_2"/>
    <property type="match status" value="1"/>
</dbReference>
<dbReference type="PRINTS" id="PR00625">
    <property type="entry name" value="JDOMAIN"/>
</dbReference>
<feature type="coiled-coil region" evidence="6">
    <location>
        <begin position="470"/>
        <end position="498"/>
    </location>
</feature>
<reference evidence="9" key="1">
    <citation type="submission" date="2020-11" db="EMBL/GenBank/DDBJ databases">
        <authorList>
            <person name="Tran Van P."/>
        </authorList>
    </citation>
    <scope>NUCLEOTIDE SEQUENCE</scope>
</reference>
<evidence type="ECO:0000256" key="7">
    <source>
        <dbReference type="SAM" id="MobiDB-lite"/>
    </source>
</evidence>
<evidence type="ECO:0000313" key="10">
    <source>
        <dbReference type="Proteomes" id="UP000677054"/>
    </source>
</evidence>
<evidence type="ECO:0000256" key="5">
    <source>
        <dbReference type="ARBA" id="ARBA00023288"/>
    </source>
</evidence>
<evidence type="ECO:0000256" key="6">
    <source>
        <dbReference type="SAM" id="Coils"/>
    </source>
</evidence>
<dbReference type="InterPro" id="IPR036543">
    <property type="entry name" value="Guanylate-bd_C_sf"/>
</dbReference>
<dbReference type="EMBL" id="CAJPEV010001700">
    <property type="protein sequence ID" value="CAG0893928.1"/>
    <property type="molecule type" value="Genomic_DNA"/>
</dbReference>
<keyword evidence="2" id="KW-0472">Membrane</keyword>
<keyword evidence="10" id="KW-1185">Reference proteome</keyword>
<dbReference type="Gene3D" id="1.10.287.110">
    <property type="entry name" value="DnaJ domain"/>
    <property type="match status" value="1"/>
</dbReference>
<evidence type="ECO:0000256" key="4">
    <source>
        <dbReference type="ARBA" id="ARBA00023186"/>
    </source>
</evidence>
<evidence type="ECO:0000313" key="9">
    <source>
        <dbReference type="EMBL" id="CAD7248085.1"/>
    </source>
</evidence>
<gene>
    <name evidence="9" type="ORF">DSTB1V02_LOCUS7908</name>
</gene>
<dbReference type="PANTHER" id="PTHR44027:SF7">
    <property type="entry name" value="DNAJ HOMOLOG SUBFAMILY C MEMBER 5 HOMOLOG"/>
    <property type="match status" value="1"/>
</dbReference>
<protein>
    <recommendedName>
        <fullName evidence="8">J domain-containing protein</fullName>
    </recommendedName>
</protein>
<dbReference type="Pfam" id="PF00226">
    <property type="entry name" value="DnaJ"/>
    <property type="match status" value="1"/>
</dbReference>
<dbReference type="Gene3D" id="1.20.58.420">
    <property type="entry name" value="AHSP"/>
    <property type="match status" value="2"/>
</dbReference>
<dbReference type="InterPro" id="IPR036869">
    <property type="entry name" value="J_dom_sf"/>
</dbReference>
<dbReference type="InterPro" id="IPR051434">
    <property type="entry name" value="DnaJ_C_subfamily_member5"/>
</dbReference>
<sequence>MRLAIVAFPLEVTRNVRRRRRRQSMQANPKTLWASPKTLWAAQRPYGPAQRPYGPAQRPYGPALPAPTLALSLSKDTDSNCERYIFVSRFRPHPRSFKFAEAEIHLEIWKWKFGEVKFAAPDFGPSDALRKERDEVELHDGKGLKKGNRGPNTYSYRMDLKSVSCGALFIRESKMGVFEYVRFHSEDADVLFIYLYAASGREEGDKRRSAREGLAQCVVSTGRARGDSPDAGEKRVRVPTSFQRRSPAMDRRRNWKQPRTPHETLGLGSDACLDQVKTAYKRLALRYHPDKNTDKFESTKKFREINSAYKELTKKLQKADAAEKKVLGEASEAAFRRYDAQMSSLVGADLIDERDLIAGERKYRQEAMNLFSRTKSRWPQLLQKLKDEFEKRLQARYEEFRKARDSRQIAAENNMRDAIKSAVGQYDTQMNRLCQGDLISHQDLAKKEEEYRRQAIAAFVKQGSQWPFLLKKFEDELKRSLEDQHELYRKRRNEKEAEAEMQLRRTLESAVTRYDDRMTRLGQGHLVSLQELAMKHEDYRKEALETLLEVGVHCPHISQKFEDELEKRLQARHTFHQEARNARETRGKTELRQALESAASRHRIQLRRLFEEDLISEEDMETRDAEYRRQAIATFFIHGSQWPLLSEKFEDELEKRLHADYAIFAKERDAREAAVRLHLKSEMESSIDRYDVQMTLLRDGELISKQEMRMSAAKYRRQARLQAVYETYEKQRNSRQTEVETQLWKEVASTAGRYDDQMSRLCEGDLISEQELVTKEAEFRSLAIATFFKSGLQWPFLLKKFANHLKLRLKMRYEICMKKRAERKREATLLLRNAVASAVIQYENQMNRLCEGDLITELELRRRHENYRGEALKAIFSIGAHCPQISRKFENELEKRLRLRLAVYEEQRNAREAIERHAAIQLKHALSSAAAGYDIQMSRWIEGPLVDEEELRARDAECRRGALAVFSKQASQWPHLSKKFEDELEEEAESGHQTSKMIGKGERIL</sequence>
<keyword evidence="3" id="KW-0564">Palmitate</keyword>
<dbReference type="SUPFAM" id="SSF46565">
    <property type="entry name" value="Chaperone J-domain"/>
    <property type="match status" value="1"/>
</dbReference>
<evidence type="ECO:0000256" key="3">
    <source>
        <dbReference type="ARBA" id="ARBA00023139"/>
    </source>
</evidence>
<dbReference type="CDD" id="cd06257">
    <property type="entry name" value="DnaJ"/>
    <property type="match status" value="1"/>
</dbReference>
<organism evidence="9">
    <name type="scientific">Darwinula stevensoni</name>
    <dbReference type="NCBI Taxonomy" id="69355"/>
    <lineage>
        <taxon>Eukaryota</taxon>
        <taxon>Metazoa</taxon>
        <taxon>Ecdysozoa</taxon>
        <taxon>Arthropoda</taxon>
        <taxon>Crustacea</taxon>
        <taxon>Oligostraca</taxon>
        <taxon>Ostracoda</taxon>
        <taxon>Podocopa</taxon>
        <taxon>Podocopida</taxon>
        <taxon>Darwinulocopina</taxon>
        <taxon>Darwinuloidea</taxon>
        <taxon>Darwinulidae</taxon>
        <taxon>Darwinula</taxon>
    </lineage>
</organism>
<evidence type="ECO:0000256" key="1">
    <source>
        <dbReference type="ARBA" id="ARBA00004635"/>
    </source>
</evidence>
<dbReference type="EMBL" id="LR901217">
    <property type="protein sequence ID" value="CAD7248085.1"/>
    <property type="molecule type" value="Genomic_DNA"/>
</dbReference>
<dbReference type="OrthoDB" id="445556at2759"/>
<feature type="region of interest" description="Disordered" evidence="7">
    <location>
        <begin position="243"/>
        <end position="267"/>
    </location>
</feature>
<feature type="domain" description="J" evidence="8">
    <location>
        <begin position="260"/>
        <end position="339"/>
    </location>
</feature>
<dbReference type="Proteomes" id="UP000677054">
    <property type="component" value="Unassembled WGS sequence"/>
</dbReference>
<dbReference type="GO" id="GO:0005525">
    <property type="term" value="F:GTP binding"/>
    <property type="evidence" value="ECO:0007669"/>
    <property type="project" value="InterPro"/>
</dbReference>
<dbReference type="AlphaFoldDB" id="A0A7R8XCN8"/>
<dbReference type="GO" id="GO:0003924">
    <property type="term" value="F:GTPase activity"/>
    <property type="evidence" value="ECO:0007669"/>
    <property type="project" value="InterPro"/>
</dbReference>
<dbReference type="PANTHER" id="PTHR44027">
    <property type="entry name" value="DNAJ HOMOLOG SUBFAMILY C MEMBER 5 HOMOLOG"/>
    <property type="match status" value="1"/>
</dbReference>